<keyword evidence="6" id="KW-1133">Transmembrane helix</keyword>
<keyword evidence="5 9" id="KW-0999">Mitochondrion inner membrane</keyword>
<dbReference type="PANTHER" id="PTHR31586">
    <property type="entry name" value="CYTOCHROME C OXIDASE PROTEIN 20"/>
    <property type="match status" value="1"/>
</dbReference>
<keyword evidence="7 9" id="KW-0496">Mitochondrion</keyword>
<keyword evidence="13" id="KW-1185">Reference proteome</keyword>
<evidence type="ECO:0000256" key="2">
    <source>
        <dbReference type="ARBA" id="ARBA00009575"/>
    </source>
</evidence>
<feature type="coiled-coil region" evidence="10">
    <location>
        <begin position="154"/>
        <end position="183"/>
    </location>
</feature>
<evidence type="ECO:0000256" key="3">
    <source>
        <dbReference type="ARBA" id="ARBA00017689"/>
    </source>
</evidence>
<dbReference type="GO" id="GO:0005743">
    <property type="term" value="C:mitochondrial inner membrane"/>
    <property type="evidence" value="ECO:0007669"/>
    <property type="project" value="UniProtKB-SubCell"/>
</dbReference>
<dbReference type="EMBL" id="KN714689">
    <property type="protein sequence ID" value="KUI56436.1"/>
    <property type="molecule type" value="Genomic_DNA"/>
</dbReference>
<dbReference type="PANTHER" id="PTHR31586:SF1">
    <property type="entry name" value="CYTOCHROME C OXIDASE ASSEMBLY PROTEIN COX20, MITOCHONDRIAL"/>
    <property type="match status" value="1"/>
</dbReference>
<keyword evidence="4" id="KW-0812">Transmembrane</keyword>
<gene>
    <name evidence="12" type="ORF">VP1G_03838</name>
</gene>
<evidence type="ECO:0000256" key="7">
    <source>
        <dbReference type="ARBA" id="ARBA00023128"/>
    </source>
</evidence>
<evidence type="ECO:0000256" key="5">
    <source>
        <dbReference type="ARBA" id="ARBA00022792"/>
    </source>
</evidence>
<evidence type="ECO:0000256" key="4">
    <source>
        <dbReference type="ARBA" id="ARBA00022692"/>
    </source>
</evidence>
<evidence type="ECO:0000256" key="1">
    <source>
        <dbReference type="ARBA" id="ARBA00004273"/>
    </source>
</evidence>
<dbReference type="GO" id="GO:0033617">
    <property type="term" value="P:mitochondrial respiratory chain complex IV assembly"/>
    <property type="evidence" value="ECO:0007669"/>
    <property type="project" value="InterPro"/>
</dbReference>
<comment type="function">
    <text evidence="9">Involved in the assembly of the cytochrome c oxidase complex.</text>
</comment>
<dbReference type="Proteomes" id="UP000078576">
    <property type="component" value="Unassembled WGS sequence"/>
</dbReference>
<comment type="subcellular location">
    <subcellularLocation>
        <location evidence="1 9">Mitochondrion inner membrane</location>
    </subcellularLocation>
</comment>
<protein>
    <recommendedName>
        <fullName evidence="3 9">Cytochrome c oxidase assembly protein COX20, mitochondrial</fullName>
    </recommendedName>
</protein>
<dbReference type="Pfam" id="PF12597">
    <property type="entry name" value="Cox20"/>
    <property type="match status" value="1"/>
</dbReference>
<keyword evidence="8 9" id="KW-0472">Membrane</keyword>
<organism evidence="12 13">
    <name type="scientific">Cytospora mali</name>
    <name type="common">Apple Valsa canker fungus</name>
    <name type="synonym">Valsa mali</name>
    <dbReference type="NCBI Taxonomy" id="578113"/>
    <lineage>
        <taxon>Eukaryota</taxon>
        <taxon>Fungi</taxon>
        <taxon>Dikarya</taxon>
        <taxon>Ascomycota</taxon>
        <taxon>Pezizomycotina</taxon>
        <taxon>Sordariomycetes</taxon>
        <taxon>Sordariomycetidae</taxon>
        <taxon>Diaporthales</taxon>
        <taxon>Cytosporaceae</taxon>
        <taxon>Cytospora</taxon>
    </lineage>
</organism>
<dbReference type="InterPro" id="IPR022533">
    <property type="entry name" value="Cox20"/>
</dbReference>
<evidence type="ECO:0000256" key="11">
    <source>
        <dbReference type="SAM" id="MobiDB-lite"/>
    </source>
</evidence>
<evidence type="ECO:0000256" key="8">
    <source>
        <dbReference type="ARBA" id="ARBA00023136"/>
    </source>
</evidence>
<keyword evidence="10" id="KW-0175">Coiled coil</keyword>
<feature type="compositionally biased region" description="Low complexity" evidence="11">
    <location>
        <begin position="1"/>
        <end position="20"/>
    </location>
</feature>
<accession>A0A194UXX2</accession>
<name>A0A194UXX2_CYTMA</name>
<proteinExistence type="inferred from homology"/>
<comment type="similarity">
    <text evidence="2 9">Belongs to the COX20 family.</text>
</comment>
<evidence type="ECO:0000256" key="6">
    <source>
        <dbReference type="ARBA" id="ARBA00022989"/>
    </source>
</evidence>
<dbReference type="AlphaFoldDB" id="A0A194UXX2"/>
<sequence length="188" mass="20326">MSSSSPSSAPQPPTNASAPPKGGPGSEDDRARQAEAAAMQRFAEVSLKSVPLPEGVDPNKRASVGEAAKTIKPEDLLKVHQAPCSREGFLTGIGSGAAVGFLRYIAGAPIPKSANWAVGSGVGISVLAYEYCQYKRRLERANMKRVVEVVTKKQSDVKKQEEEKQLQLKAAQEEAARKAAEKKWYRFW</sequence>
<evidence type="ECO:0000313" key="12">
    <source>
        <dbReference type="EMBL" id="KUI56436.1"/>
    </source>
</evidence>
<evidence type="ECO:0000313" key="13">
    <source>
        <dbReference type="Proteomes" id="UP000078576"/>
    </source>
</evidence>
<feature type="region of interest" description="Disordered" evidence="11">
    <location>
        <begin position="1"/>
        <end position="38"/>
    </location>
</feature>
<reference evidence="13" key="1">
    <citation type="submission" date="2014-12" db="EMBL/GenBank/DDBJ databases">
        <title>Genome Sequence of Valsa Canker Pathogens Uncovers a Specific Adaption of Colonization on Woody Bark.</title>
        <authorList>
            <person name="Yin Z."/>
            <person name="Liu H."/>
            <person name="Gao X."/>
            <person name="Li Z."/>
            <person name="Song N."/>
            <person name="Ke X."/>
            <person name="Dai Q."/>
            <person name="Wu Y."/>
            <person name="Sun Y."/>
            <person name="Xu J.-R."/>
            <person name="Kang Z.K."/>
            <person name="Wang L."/>
            <person name="Huang L."/>
        </authorList>
    </citation>
    <scope>NUCLEOTIDE SEQUENCE [LARGE SCALE GENOMIC DNA]</scope>
    <source>
        <strain evidence="13">SXYL134</strain>
    </source>
</reference>
<evidence type="ECO:0000256" key="10">
    <source>
        <dbReference type="SAM" id="Coils"/>
    </source>
</evidence>
<evidence type="ECO:0000256" key="9">
    <source>
        <dbReference type="PIRNR" id="PIRNR007871"/>
    </source>
</evidence>
<dbReference type="OrthoDB" id="14603at2759"/>
<dbReference type="PIRSF" id="PIRSF007871">
    <property type="entry name" value="Cox20"/>
    <property type="match status" value="1"/>
</dbReference>